<feature type="domain" description="DnaT DNA-binding" evidence="1">
    <location>
        <begin position="114"/>
        <end position="182"/>
    </location>
</feature>
<protein>
    <submittedName>
        <fullName evidence="2">DnaT-like ssDNA-binding domain-containing protein</fullName>
    </submittedName>
</protein>
<reference evidence="2 3" key="1">
    <citation type="submission" date="2022-10" db="EMBL/GenBank/DDBJ databases">
        <title>Alteromonas sp. chi3 Genome sequencing.</title>
        <authorList>
            <person name="Park S."/>
        </authorList>
    </citation>
    <scope>NUCLEOTIDE SEQUENCE [LARGE SCALE GENOMIC DNA]</scope>
    <source>
        <strain evidence="3">chi3</strain>
    </source>
</reference>
<dbReference type="InterPro" id="IPR040480">
    <property type="entry name" value="DnaT_DNA_bind"/>
</dbReference>
<organism evidence="2 3">
    <name type="scientific">Alteromonas gilva</name>
    <dbReference type="NCBI Taxonomy" id="2987522"/>
    <lineage>
        <taxon>Bacteria</taxon>
        <taxon>Pseudomonadati</taxon>
        <taxon>Pseudomonadota</taxon>
        <taxon>Gammaproteobacteria</taxon>
        <taxon>Alteromonadales</taxon>
        <taxon>Alteromonadaceae</taxon>
        <taxon>Alteromonas/Salinimonas group</taxon>
        <taxon>Alteromonas</taxon>
    </lineage>
</organism>
<name>A0ABT5KWM2_9ALTE</name>
<dbReference type="RefSeq" id="WP_273637541.1">
    <property type="nucleotide sequence ID" value="NZ_JAQQXP010000001.1"/>
</dbReference>
<dbReference type="Pfam" id="PF17948">
    <property type="entry name" value="DnaT"/>
    <property type="match status" value="1"/>
</dbReference>
<keyword evidence="3" id="KW-1185">Reference proteome</keyword>
<accession>A0ABT5KWM2</accession>
<evidence type="ECO:0000259" key="1">
    <source>
        <dbReference type="Pfam" id="PF17948"/>
    </source>
</evidence>
<gene>
    <name evidence="2" type="ORF">OIK42_00200</name>
</gene>
<dbReference type="Gene3D" id="1.10.8.1180">
    <property type="match status" value="1"/>
</dbReference>
<comment type="caution">
    <text evidence="2">The sequence shown here is derived from an EMBL/GenBank/DDBJ whole genome shotgun (WGS) entry which is preliminary data.</text>
</comment>
<dbReference type="Proteomes" id="UP001218788">
    <property type="component" value="Unassembled WGS sequence"/>
</dbReference>
<dbReference type="EMBL" id="JAQQXP010000001">
    <property type="protein sequence ID" value="MDC8829167.1"/>
    <property type="molecule type" value="Genomic_DNA"/>
</dbReference>
<evidence type="ECO:0000313" key="3">
    <source>
        <dbReference type="Proteomes" id="UP001218788"/>
    </source>
</evidence>
<proteinExistence type="predicted"/>
<sequence>MFTQAELNALTTAVSNAARVLYCLAFRPKANTDTLLTPPLQYKELLLLVNGDHSQQLFTRGRQINSLIEELALAGLVTIPETLNLDASLNGEQLLLPLIKKDQQYMPLHQQHHAMHRDWQPDKAVFEDIATLIGLIDKSYDEQNVGEFVAYWLGRPESVLSPYQWTQKFTYSLKNRRTATGYQAVKKVGSQNVVIEPGIEADDNARQLVAKYAHKPQSK</sequence>
<evidence type="ECO:0000313" key="2">
    <source>
        <dbReference type="EMBL" id="MDC8829167.1"/>
    </source>
</evidence>